<feature type="binding site" evidence="10">
    <location>
        <position position="124"/>
    </location>
    <ligand>
        <name>UDP-N-acetyl-alpha-D-glucosamine</name>
        <dbReference type="ChEBI" id="CHEBI:57705"/>
    </ligand>
</feature>
<comment type="pathway">
    <text evidence="10">Cell wall biogenesis; peptidoglycan biosynthesis.</text>
</comment>
<dbReference type="Pfam" id="PF03033">
    <property type="entry name" value="Glyco_transf_28"/>
    <property type="match status" value="1"/>
</dbReference>
<evidence type="ECO:0000256" key="3">
    <source>
        <dbReference type="ARBA" id="ARBA00022676"/>
    </source>
</evidence>
<dbReference type="OrthoDB" id="9808936at2"/>
<feature type="domain" description="Glycosyl transferase family 28 C-terminal" evidence="12">
    <location>
        <begin position="189"/>
        <end position="350"/>
    </location>
</feature>
<accession>A0A0A7PKS8</accession>
<evidence type="ECO:0000313" key="13">
    <source>
        <dbReference type="EMBL" id="AJA09843.1"/>
    </source>
</evidence>
<feature type="binding site" evidence="10">
    <location>
        <position position="251"/>
    </location>
    <ligand>
        <name>UDP-N-acetyl-alpha-D-glucosamine</name>
        <dbReference type="ChEBI" id="CHEBI:57705"/>
    </ligand>
</feature>
<keyword evidence="5 10" id="KW-0133">Cell shape</keyword>
<sequence length="394" mass="41313">MTATRHFLLAAGGTGGHMLPAYALAGELISRGHRVALVSDDRGLKIPGAPAEMETHVLPAGRVSGGPIGWIKAALAIFKGRRMAIDLIGAFDPAVVVGFGGYPSLPSLLAAGATKRPRVLHEQNAVLGRVNRMMAPRVDAVAVAYHNIQRYPAGHELKKHITGNPVRDEIVAIREEGYPPLPEDGIVRLLVVGGSLGATVLSEVVPAAIAMLPPALLSRLQIVQQCREADLETVRAKYADLGVAAECAPYIADFPERLRWAHLVIARAGASTVAELACAGRPAIFVPYPSAMDDHQTYNVVDLVEAGGAISFAQPDFTPAEVAKHIQRMALEPGALENAAARAASCGLPDATRDLADLVESLAAPPMMDVIRVGASSSQRAAASGMASARTGEQ</sequence>
<evidence type="ECO:0000256" key="8">
    <source>
        <dbReference type="ARBA" id="ARBA00023306"/>
    </source>
</evidence>
<dbReference type="UniPathway" id="UPA00219"/>
<dbReference type="AlphaFoldDB" id="A0A0A7PKS8"/>
<dbReference type="GO" id="GO:0051991">
    <property type="term" value="F:UDP-N-acetyl-D-glucosamine:N-acetylmuramoyl-L-alanyl-D-glutamyl-meso-2,6-diaminopimelyl-D-alanyl-D-alanine-diphosphoundecaprenol 4-beta-N-acetylglucosaminlytransferase activity"/>
    <property type="evidence" value="ECO:0007669"/>
    <property type="project" value="RHEA"/>
</dbReference>
<keyword evidence="14" id="KW-1185">Reference proteome</keyword>
<dbReference type="Gene3D" id="3.40.50.2000">
    <property type="entry name" value="Glycogen Phosphorylase B"/>
    <property type="match status" value="2"/>
</dbReference>
<gene>
    <name evidence="10 13" type="primary">murG</name>
    <name evidence="13" type="ORF">SKP52_14805</name>
</gene>
<evidence type="ECO:0000256" key="10">
    <source>
        <dbReference type="HAMAP-Rule" id="MF_00033"/>
    </source>
</evidence>
<keyword evidence="9 10" id="KW-0961">Cell wall biogenesis/degradation</keyword>
<dbReference type="HOGENOM" id="CLU_037404_2_1_5"/>
<evidence type="ECO:0000256" key="6">
    <source>
        <dbReference type="ARBA" id="ARBA00022984"/>
    </source>
</evidence>
<keyword evidence="6 10" id="KW-0573">Peptidoglycan synthesis</keyword>
<dbReference type="GO" id="GO:0051301">
    <property type="term" value="P:cell division"/>
    <property type="evidence" value="ECO:0007669"/>
    <property type="project" value="UniProtKB-KW"/>
</dbReference>
<dbReference type="EMBL" id="CP009122">
    <property type="protein sequence ID" value="AJA09843.1"/>
    <property type="molecule type" value="Genomic_DNA"/>
</dbReference>
<organism evidence="13 14">
    <name type="scientific">Sphingopyxis fribergensis</name>
    <dbReference type="NCBI Taxonomy" id="1515612"/>
    <lineage>
        <taxon>Bacteria</taxon>
        <taxon>Pseudomonadati</taxon>
        <taxon>Pseudomonadota</taxon>
        <taxon>Alphaproteobacteria</taxon>
        <taxon>Sphingomonadales</taxon>
        <taxon>Sphingomonadaceae</taxon>
        <taxon>Sphingopyxis</taxon>
    </lineage>
</organism>
<dbReference type="PANTHER" id="PTHR21015:SF22">
    <property type="entry name" value="GLYCOSYLTRANSFERASE"/>
    <property type="match status" value="1"/>
</dbReference>
<feature type="binding site" evidence="10">
    <location>
        <position position="195"/>
    </location>
    <ligand>
        <name>UDP-N-acetyl-alpha-D-glucosamine</name>
        <dbReference type="ChEBI" id="CHEBI:57705"/>
    </ligand>
</feature>
<dbReference type="CDD" id="cd03785">
    <property type="entry name" value="GT28_MurG"/>
    <property type="match status" value="1"/>
</dbReference>
<comment type="function">
    <text evidence="10">Cell wall formation. Catalyzes the transfer of a GlcNAc subunit on undecaprenyl-pyrophosphoryl-MurNAc-pentapeptide (lipid intermediate I) to form undecaprenyl-pyrophosphoryl-MurNAc-(pentapeptide)GlcNAc (lipid intermediate II).</text>
</comment>
<evidence type="ECO:0000256" key="9">
    <source>
        <dbReference type="ARBA" id="ARBA00023316"/>
    </source>
</evidence>
<feature type="binding site" evidence="10">
    <location>
        <position position="167"/>
    </location>
    <ligand>
        <name>UDP-N-acetyl-alpha-D-glucosamine</name>
        <dbReference type="ChEBI" id="CHEBI:57705"/>
    </ligand>
</feature>
<dbReference type="GO" id="GO:0071555">
    <property type="term" value="P:cell wall organization"/>
    <property type="evidence" value="ECO:0007669"/>
    <property type="project" value="UniProtKB-KW"/>
</dbReference>
<dbReference type="HAMAP" id="MF_00033">
    <property type="entry name" value="MurG"/>
    <property type="match status" value="1"/>
</dbReference>
<comment type="caution">
    <text evidence="10">Lacks conserved residue(s) required for the propagation of feature annotation.</text>
</comment>
<dbReference type="STRING" id="1515612.SKP52_14805"/>
<dbReference type="InterPro" id="IPR006009">
    <property type="entry name" value="GlcNAc_MurG"/>
</dbReference>
<evidence type="ECO:0000259" key="11">
    <source>
        <dbReference type="Pfam" id="PF03033"/>
    </source>
</evidence>
<dbReference type="Pfam" id="PF04101">
    <property type="entry name" value="Glyco_tran_28_C"/>
    <property type="match status" value="1"/>
</dbReference>
<evidence type="ECO:0000259" key="12">
    <source>
        <dbReference type="Pfam" id="PF04101"/>
    </source>
</evidence>
<dbReference type="SUPFAM" id="SSF53756">
    <property type="entry name" value="UDP-Glycosyltransferase/glycogen phosphorylase"/>
    <property type="match status" value="1"/>
</dbReference>
<dbReference type="PANTHER" id="PTHR21015">
    <property type="entry name" value="UDP-N-ACETYLGLUCOSAMINE--N-ACETYLMURAMYL-(PENTAPEPTIDE) PYROPHOSPHORYL-UNDECAPRENOL N-ACETYLGLUCOSAMINE TRANSFERASE 1"/>
    <property type="match status" value="1"/>
</dbReference>
<dbReference type="InterPro" id="IPR004276">
    <property type="entry name" value="GlycoTrans_28_N"/>
</dbReference>
<proteinExistence type="inferred from homology"/>
<dbReference type="NCBIfam" id="TIGR01133">
    <property type="entry name" value="murG"/>
    <property type="match status" value="1"/>
</dbReference>
<dbReference type="GO" id="GO:0005975">
    <property type="term" value="P:carbohydrate metabolic process"/>
    <property type="evidence" value="ECO:0007669"/>
    <property type="project" value="InterPro"/>
</dbReference>
<evidence type="ECO:0000256" key="4">
    <source>
        <dbReference type="ARBA" id="ARBA00022679"/>
    </source>
</evidence>
<feature type="binding site" evidence="10">
    <location>
        <position position="296"/>
    </location>
    <ligand>
        <name>UDP-N-acetyl-alpha-D-glucosamine</name>
        <dbReference type="ChEBI" id="CHEBI:57705"/>
    </ligand>
</feature>
<dbReference type="Proteomes" id="UP000030907">
    <property type="component" value="Chromosome"/>
</dbReference>
<evidence type="ECO:0000256" key="1">
    <source>
        <dbReference type="ARBA" id="ARBA00022475"/>
    </source>
</evidence>
<reference evidence="13 14" key="1">
    <citation type="journal article" date="2015" name="Int. J. Syst. Evol. Microbiol.">
        <title>Description of Sphingopyxis fribergensis sp. nov. - a soil bacterium with the ability to degrade styrene and phenylacetic acid.</title>
        <authorList>
            <person name="Oelschlagel M."/>
            <person name="Ruckert C."/>
            <person name="Kalinowski J."/>
            <person name="Schmidt G."/>
            <person name="Schlomann M."/>
            <person name="Tischler D."/>
        </authorList>
    </citation>
    <scope>NUCLEOTIDE SEQUENCE [LARGE SCALE GENOMIC DNA]</scope>
    <source>
        <strain evidence="13 14">Kp5.2</strain>
    </source>
</reference>
<keyword evidence="7 10" id="KW-0472">Membrane</keyword>
<dbReference type="GO" id="GO:0050511">
    <property type="term" value="F:undecaprenyldiphospho-muramoylpentapeptide beta-N-acetylglucosaminyltransferase activity"/>
    <property type="evidence" value="ECO:0007669"/>
    <property type="project" value="UniProtKB-UniRule"/>
</dbReference>
<feature type="domain" description="Glycosyltransferase family 28 N-terminal" evidence="11">
    <location>
        <begin position="7"/>
        <end position="142"/>
    </location>
</feature>
<dbReference type="GO" id="GO:0008360">
    <property type="term" value="P:regulation of cell shape"/>
    <property type="evidence" value="ECO:0007669"/>
    <property type="project" value="UniProtKB-KW"/>
</dbReference>
<keyword evidence="3 10" id="KW-0328">Glycosyltransferase</keyword>
<dbReference type="RefSeq" id="WP_039575900.1">
    <property type="nucleotide sequence ID" value="NZ_CP009122.1"/>
</dbReference>
<evidence type="ECO:0000256" key="2">
    <source>
        <dbReference type="ARBA" id="ARBA00022618"/>
    </source>
</evidence>
<evidence type="ECO:0000313" key="14">
    <source>
        <dbReference type="Proteomes" id="UP000030907"/>
    </source>
</evidence>
<keyword evidence="1 10" id="KW-1003">Cell membrane</keyword>
<evidence type="ECO:0000256" key="7">
    <source>
        <dbReference type="ARBA" id="ARBA00023136"/>
    </source>
</evidence>
<name>A0A0A7PKS8_9SPHN</name>
<keyword evidence="8 10" id="KW-0131">Cell cycle</keyword>
<keyword evidence="2 10" id="KW-0132">Cell division</keyword>
<comment type="similarity">
    <text evidence="10">Belongs to the glycosyltransferase 28 family. MurG subfamily.</text>
</comment>
<evidence type="ECO:0000256" key="5">
    <source>
        <dbReference type="ARBA" id="ARBA00022960"/>
    </source>
</evidence>
<dbReference type="InterPro" id="IPR007235">
    <property type="entry name" value="Glyco_trans_28_C"/>
</dbReference>
<protein>
    <recommendedName>
        <fullName evidence="10">UDP-N-acetylglucosamine--N-acetylmuramyl-(pentapeptide) pyrophosphoryl-undecaprenol N-acetylglucosamine transferase</fullName>
        <ecNumber evidence="10">2.4.1.227</ecNumber>
    </recommendedName>
    <alternativeName>
        <fullName evidence="10">Undecaprenyl-PP-MurNAc-pentapeptide-UDPGlcNAc GlcNAc transferase</fullName>
    </alternativeName>
</protein>
<comment type="catalytic activity">
    <reaction evidence="10">
        <text>di-trans,octa-cis-undecaprenyl diphospho-N-acetyl-alpha-D-muramoyl-L-alanyl-D-glutamyl-meso-2,6-diaminopimeloyl-D-alanyl-D-alanine + UDP-N-acetyl-alpha-D-glucosamine = di-trans,octa-cis-undecaprenyl diphospho-[N-acetyl-alpha-D-glucosaminyl-(1-&gt;4)]-N-acetyl-alpha-D-muramoyl-L-alanyl-D-glutamyl-meso-2,6-diaminopimeloyl-D-alanyl-D-alanine + UDP + H(+)</text>
        <dbReference type="Rhea" id="RHEA:31227"/>
        <dbReference type="ChEBI" id="CHEBI:15378"/>
        <dbReference type="ChEBI" id="CHEBI:57705"/>
        <dbReference type="ChEBI" id="CHEBI:58223"/>
        <dbReference type="ChEBI" id="CHEBI:61387"/>
        <dbReference type="ChEBI" id="CHEBI:61388"/>
        <dbReference type="EC" id="2.4.1.227"/>
    </reaction>
</comment>
<dbReference type="KEGG" id="sphk:SKP52_14805"/>
<comment type="subcellular location">
    <subcellularLocation>
        <location evidence="10">Cell membrane</location>
        <topology evidence="10">Peripheral membrane protein</topology>
        <orientation evidence="10">Cytoplasmic side</orientation>
    </subcellularLocation>
</comment>
<keyword evidence="4 10" id="KW-0808">Transferase</keyword>
<dbReference type="GO" id="GO:0009252">
    <property type="term" value="P:peptidoglycan biosynthetic process"/>
    <property type="evidence" value="ECO:0007669"/>
    <property type="project" value="UniProtKB-UniRule"/>
</dbReference>
<dbReference type="GO" id="GO:0005886">
    <property type="term" value="C:plasma membrane"/>
    <property type="evidence" value="ECO:0007669"/>
    <property type="project" value="UniProtKB-SubCell"/>
</dbReference>
<dbReference type="EC" id="2.4.1.227" evidence="10"/>
<feature type="binding site" evidence="10">
    <location>
        <begin position="14"/>
        <end position="16"/>
    </location>
    <ligand>
        <name>UDP-N-acetyl-alpha-D-glucosamine</name>
        <dbReference type="ChEBI" id="CHEBI:57705"/>
    </ligand>
</feature>